<keyword evidence="2" id="KW-0732">Signal</keyword>
<keyword evidence="1" id="KW-0812">Transmembrane</keyword>
<dbReference type="InterPro" id="IPR047784">
    <property type="entry name" value="TrgA"/>
</dbReference>
<accession>A0A074TNP0</accession>
<evidence type="ECO:0000256" key="1">
    <source>
        <dbReference type="SAM" id="Phobius"/>
    </source>
</evidence>
<dbReference type="STRING" id="1185766.SAMN05216224_108113"/>
<evidence type="ECO:0000256" key="2">
    <source>
        <dbReference type="SAM" id="SignalP"/>
    </source>
</evidence>
<evidence type="ECO:0008006" key="5">
    <source>
        <dbReference type="Google" id="ProtNLM"/>
    </source>
</evidence>
<feature type="transmembrane region" description="Helical" evidence="1">
    <location>
        <begin position="116"/>
        <end position="140"/>
    </location>
</feature>
<keyword evidence="4" id="KW-1185">Reference proteome</keyword>
<organism evidence="3 4">
    <name type="scientific">Thioclava dalianensis</name>
    <dbReference type="NCBI Taxonomy" id="1185766"/>
    <lineage>
        <taxon>Bacteria</taxon>
        <taxon>Pseudomonadati</taxon>
        <taxon>Pseudomonadota</taxon>
        <taxon>Alphaproteobacteria</taxon>
        <taxon>Rhodobacterales</taxon>
        <taxon>Paracoccaceae</taxon>
        <taxon>Thioclava</taxon>
    </lineage>
</organism>
<dbReference type="EMBL" id="JHEH01000001">
    <property type="protein sequence ID" value="KEP71755.1"/>
    <property type="molecule type" value="Genomic_DNA"/>
</dbReference>
<dbReference type="RefSeq" id="WP_038060734.1">
    <property type="nucleotide sequence ID" value="NZ_FOVB01000008.1"/>
</dbReference>
<keyword evidence="1" id="KW-0472">Membrane</keyword>
<gene>
    <name evidence="3" type="ORF">DL1_00245</name>
</gene>
<protein>
    <recommendedName>
        <fullName evidence="5">Tellurium resistance protein</fullName>
    </recommendedName>
</protein>
<dbReference type="eggNOG" id="ENOG5031028">
    <property type="taxonomic scope" value="Bacteria"/>
</dbReference>
<keyword evidence="1" id="KW-1133">Transmembrane helix</keyword>
<feature type="transmembrane region" description="Helical" evidence="1">
    <location>
        <begin position="38"/>
        <end position="56"/>
    </location>
</feature>
<sequence>MQIPTMAKLCAALWLAFTGFFAAQEILPNLPDGVEGAGVLPVIAASFGLLIGWRVVGLYPGRRWHEALNDGLRGAVYMMLWSYGFLGVAQMLKLASRMRYRDIGEATIDIVGQAAIVAQASMSLSVAAVLIVGAAFAGLSSEWAHRRFGR</sequence>
<evidence type="ECO:0000313" key="4">
    <source>
        <dbReference type="Proteomes" id="UP000027725"/>
    </source>
</evidence>
<feature type="signal peptide" evidence="2">
    <location>
        <begin position="1"/>
        <end position="22"/>
    </location>
</feature>
<dbReference type="AlphaFoldDB" id="A0A074TNP0"/>
<reference evidence="3 4" key="1">
    <citation type="submission" date="2014-03" db="EMBL/GenBank/DDBJ databases">
        <title>The draft genome sequence of Thioclava dalianensis DLFJ1-1.</title>
        <authorList>
            <person name="Lai Q."/>
            <person name="Shao Z."/>
        </authorList>
    </citation>
    <scope>NUCLEOTIDE SEQUENCE [LARGE SCALE GENOMIC DNA]</scope>
    <source>
        <strain evidence="3 4">DLFJ1-1</strain>
    </source>
</reference>
<feature type="transmembrane region" description="Helical" evidence="1">
    <location>
        <begin position="76"/>
        <end position="96"/>
    </location>
</feature>
<evidence type="ECO:0000313" key="3">
    <source>
        <dbReference type="EMBL" id="KEP71755.1"/>
    </source>
</evidence>
<dbReference type="NCBIfam" id="NF033773">
    <property type="entry name" value="tellur_TrgA"/>
    <property type="match status" value="1"/>
</dbReference>
<name>A0A074TNP0_9RHOB</name>
<proteinExistence type="predicted"/>
<comment type="caution">
    <text evidence="3">The sequence shown here is derived from an EMBL/GenBank/DDBJ whole genome shotgun (WGS) entry which is preliminary data.</text>
</comment>
<feature type="chain" id="PRO_5001701558" description="Tellurium resistance protein" evidence="2">
    <location>
        <begin position="23"/>
        <end position="150"/>
    </location>
</feature>
<dbReference type="Proteomes" id="UP000027725">
    <property type="component" value="Unassembled WGS sequence"/>
</dbReference>